<feature type="transmembrane region" description="Helical" evidence="1">
    <location>
        <begin position="125"/>
        <end position="151"/>
    </location>
</feature>
<proteinExistence type="predicted"/>
<evidence type="ECO:0000256" key="1">
    <source>
        <dbReference type="SAM" id="Phobius"/>
    </source>
</evidence>
<accession>A0ABR4C622</accession>
<gene>
    <name evidence="2" type="ORF">VTL71DRAFT_4092</name>
</gene>
<dbReference type="Proteomes" id="UP001595075">
    <property type="component" value="Unassembled WGS sequence"/>
</dbReference>
<keyword evidence="1" id="KW-0472">Membrane</keyword>
<dbReference type="EMBL" id="JAZHXI010000013">
    <property type="protein sequence ID" value="KAL2064952.1"/>
    <property type="molecule type" value="Genomic_DNA"/>
</dbReference>
<evidence type="ECO:0000313" key="3">
    <source>
        <dbReference type="Proteomes" id="UP001595075"/>
    </source>
</evidence>
<dbReference type="InterPro" id="IPR021514">
    <property type="entry name" value="DUF3176"/>
</dbReference>
<dbReference type="PANTHER" id="PTHR35394:SF6">
    <property type="entry name" value="DUF3176 DOMAIN-CONTAINING PROTEIN"/>
    <property type="match status" value="1"/>
</dbReference>
<dbReference type="Pfam" id="PF11374">
    <property type="entry name" value="DUF3176"/>
    <property type="match status" value="1"/>
</dbReference>
<keyword evidence="3" id="KW-1185">Reference proteome</keyword>
<dbReference type="PANTHER" id="PTHR35394">
    <property type="entry name" value="DUF3176 DOMAIN-CONTAINING PROTEIN"/>
    <property type="match status" value="1"/>
</dbReference>
<comment type="caution">
    <text evidence="2">The sequence shown here is derived from an EMBL/GenBank/DDBJ whole genome shotgun (WGS) entry which is preliminary data.</text>
</comment>
<protein>
    <submittedName>
        <fullName evidence="2">Uncharacterized protein</fullName>
    </submittedName>
</protein>
<evidence type="ECO:0000313" key="2">
    <source>
        <dbReference type="EMBL" id="KAL2064952.1"/>
    </source>
</evidence>
<feature type="transmembrane region" description="Helical" evidence="1">
    <location>
        <begin position="538"/>
        <end position="560"/>
    </location>
</feature>
<reference evidence="2 3" key="1">
    <citation type="journal article" date="2024" name="Commun. Biol.">
        <title>Comparative genomic analysis of thermophilic fungi reveals convergent evolutionary adaptations and gene losses.</title>
        <authorList>
            <person name="Steindorff A.S."/>
            <person name="Aguilar-Pontes M.V."/>
            <person name="Robinson A.J."/>
            <person name="Andreopoulos B."/>
            <person name="LaButti K."/>
            <person name="Kuo A."/>
            <person name="Mondo S."/>
            <person name="Riley R."/>
            <person name="Otillar R."/>
            <person name="Haridas S."/>
            <person name="Lipzen A."/>
            <person name="Grimwood J."/>
            <person name="Schmutz J."/>
            <person name="Clum A."/>
            <person name="Reid I.D."/>
            <person name="Moisan M.C."/>
            <person name="Butler G."/>
            <person name="Nguyen T.T.M."/>
            <person name="Dewar K."/>
            <person name="Conant G."/>
            <person name="Drula E."/>
            <person name="Henrissat B."/>
            <person name="Hansel C."/>
            <person name="Singer S."/>
            <person name="Hutchinson M.I."/>
            <person name="de Vries R.P."/>
            <person name="Natvig D.O."/>
            <person name="Powell A.J."/>
            <person name="Tsang A."/>
            <person name="Grigoriev I.V."/>
        </authorList>
    </citation>
    <scope>NUCLEOTIDE SEQUENCE [LARGE SCALE GENOMIC DNA]</scope>
    <source>
        <strain evidence="2 3">CBS 494.80</strain>
    </source>
</reference>
<feature type="transmembrane region" description="Helical" evidence="1">
    <location>
        <begin position="89"/>
        <end position="113"/>
    </location>
</feature>
<name>A0ABR4C622_9HELO</name>
<feature type="transmembrane region" description="Helical" evidence="1">
    <location>
        <begin position="192"/>
        <end position="210"/>
    </location>
</feature>
<organism evidence="2 3">
    <name type="scientific">Oculimacula yallundae</name>
    <dbReference type="NCBI Taxonomy" id="86028"/>
    <lineage>
        <taxon>Eukaryota</taxon>
        <taxon>Fungi</taxon>
        <taxon>Dikarya</taxon>
        <taxon>Ascomycota</taxon>
        <taxon>Pezizomycotina</taxon>
        <taxon>Leotiomycetes</taxon>
        <taxon>Helotiales</taxon>
        <taxon>Ploettnerulaceae</taxon>
        <taxon>Oculimacula</taxon>
    </lineage>
</organism>
<sequence>MSSPYISPTSPRNQTSEDDILLTQVSSPGYRKSLPSPLINEVFGSKLGSSHSRNWSNSTGVTISGNDFDDTDRLVPEKSKARAVSNETWFLEIFCLVVGILSFAASIAVLAVFHNKPLPQWPFGITLNTLIALISAVTNASLAVPLASGFGQLKWNWFKRKPSPLTDMELFDEASRGSWGAVRLLSSGRGGYVGMFGALITLAALFLGPFSQQVATYPTRKVISDQIASVPAALNYTPALPGNTGSTGFVPILPMKSAVFHGLFSESGLAQPKPSCPTGNCTYPIFTTLATCSTCVDIKSIMMQYCADDVNDTSSCGWQAMGAKLQSANDVFSMTTFIPSKSGNMAHSNIMKFIFMGTESRNGSAGDLQPWATQCTLEYCAQLINSTVTNGYLTETVTQEIRNTSVLDTTSSMGNAHVSIKTPDNSSVFVSEPSRLGIQSWFATLFSNGSASRNSDFQSLDPDALVVVNLTVGISSGTTYFDSDIVQTFYWDYYEYNDGIPQAMKELATAMTVAFRSFKTVPVYGEATSIQTYVRVQWVWIVLPLFVVGATAIFLVFAMISTSRNGMELWKGSALAMLFYGLDHATKVQFGTEGGFDEKKRKMRGLQVYLDEDKNFGNVLRS</sequence>
<keyword evidence="1" id="KW-0812">Transmembrane</keyword>
<keyword evidence="1" id="KW-1133">Transmembrane helix</keyword>